<gene>
    <name evidence="2" type="ORF">BJ508DRAFT_316227</name>
</gene>
<accession>A0A3N4HEB0</accession>
<feature type="region of interest" description="Disordered" evidence="1">
    <location>
        <begin position="342"/>
        <end position="393"/>
    </location>
</feature>
<proteinExistence type="predicted"/>
<name>A0A3N4HEB0_ASCIM</name>
<feature type="region of interest" description="Disordered" evidence="1">
    <location>
        <begin position="87"/>
        <end position="125"/>
    </location>
</feature>
<protein>
    <submittedName>
        <fullName evidence="2">Uncharacterized protein</fullName>
    </submittedName>
</protein>
<feature type="region of interest" description="Disordered" evidence="1">
    <location>
        <begin position="1"/>
        <end position="58"/>
    </location>
</feature>
<dbReference type="EMBL" id="ML120074">
    <property type="protein sequence ID" value="RPA70781.1"/>
    <property type="molecule type" value="Genomic_DNA"/>
</dbReference>
<feature type="compositionally biased region" description="Polar residues" evidence="1">
    <location>
        <begin position="94"/>
        <end position="112"/>
    </location>
</feature>
<reference evidence="2 3" key="1">
    <citation type="journal article" date="2018" name="Nat. Ecol. Evol.">
        <title>Pezizomycetes genomes reveal the molecular basis of ectomycorrhizal truffle lifestyle.</title>
        <authorList>
            <person name="Murat C."/>
            <person name="Payen T."/>
            <person name="Noel B."/>
            <person name="Kuo A."/>
            <person name="Morin E."/>
            <person name="Chen J."/>
            <person name="Kohler A."/>
            <person name="Krizsan K."/>
            <person name="Balestrini R."/>
            <person name="Da Silva C."/>
            <person name="Montanini B."/>
            <person name="Hainaut M."/>
            <person name="Levati E."/>
            <person name="Barry K.W."/>
            <person name="Belfiori B."/>
            <person name="Cichocki N."/>
            <person name="Clum A."/>
            <person name="Dockter R.B."/>
            <person name="Fauchery L."/>
            <person name="Guy J."/>
            <person name="Iotti M."/>
            <person name="Le Tacon F."/>
            <person name="Lindquist E.A."/>
            <person name="Lipzen A."/>
            <person name="Malagnac F."/>
            <person name="Mello A."/>
            <person name="Molinier V."/>
            <person name="Miyauchi S."/>
            <person name="Poulain J."/>
            <person name="Riccioni C."/>
            <person name="Rubini A."/>
            <person name="Sitrit Y."/>
            <person name="Splivallo R."/>
            <person name="Traeger S."/>
            <person name="Wang M."/>
            <person name="Zifcakova L."/>
            <person name="Wipf D."/>
            <person name="Zambonelli A."/>
            <person name="Paolocci F."/>
            <person name="Nowrousian M."/>
            <person name="Ottonello S."/>
            <person name="Baldrian P."/>
            <person name="Spatafora J.W."/>
            <person name="Henrissat B."/>
            <person name="Nagy L.G."/>
            <person name="Aury J.M."/>
            <person name="Wincker P."/>
            <person name="Grigoriev I.V."/>
            <person name="Bonfante P."/>
            <person name="Martin F.M."/>
        </authorList>
    </citation>
    <scope>NUCLEOTIDE SEQUENCE [LARGE SCALE GENOMIC DNA]</scope>
    <source>
        <strain evidence="2 3">RN42</strain>
    </source>
</reference>
<sequence>MPPKRRAQSEIPSGRPGIRQSPRSHPVPNGLSGPASPSLPGPEPTSVSNLSTTQVTPPPASDLLASKFDTLINLFTSVAQNLQSQARLEPANAGASSNTPDPSASAPSTQGTLSQPPPLQSAPLSLPAAISEPEDGAILTDPRVRPLKSRYPRLDAKSIRQILEGKFRPENLLRLRASNFSLPSSSSSVVVGGHRFETQLPDVKLEEYQSLLVLIQPFIVYSQCLIRFAPPPLQLDLSEALWDYLFTLCELNKTHTWESVRDYHIAFHYTRLDDVYNPEGWRHRDIHLEFNMLRKRPDGSTRRAAPPEPSPVLVREYCWRWNRGDPCHPPCKYTHRCSSCNSPLHTARECTTTRSTRSGNSNREPLNTPRAHFAGNQPSSNNGTSATNTGNRP</sequence>
<evidence type="ECO:0000313" key="3">
    <source>
        <dbReference type="Proteomes" id="UP000275078"/>
    </source>
</evidence>
<organism evidence="2 3">
    <name type="scientific">Ascobolus immersus RN42</name>
    <dbReference type="NCBI Taxonomy" id="1160509"/>
    <lineage>
        <taxon>Eukaryota</taxon>
        <taxon>Fungi</taxon>
        <taxon>Dikarya</taxon>
        <taxon>Ascomycota</taxon>
        <taxon>Pezizomycotina</taxon>
        <taxon>Pezizomycetes</taxon>
        <taxon>Pezizales</taxon>
        <taxon>Ascobolaceae</taxon>
        <taxon>Ascobolus</taxon>
    </lineage>
</organism>
<keyword evidence="3" id="KW-1185">Reference proteome</keyword>
<dbReference type="Proteomes" id="UP000275078">
    <property type="component" value="Unassembled WGS sequence"/>
</dbReference>
<feature type="compositionally biased region" description="Low complexity" evidence="1">
    <location>
        <begin position="352"/>
        <end position="363"/>
    </location>
</feature>
<feature type="compositionally biased region" description="Polar residues" evidence="1">
    <location>
        <begin position="45"/>
        <end position="55"/>
    </location>
</feature>
<evidence type="ECO:0000256" key="1">
    <source>
        <dbReference type="SAM" id="MobiDB-lite"/>
    </source>
</evidence>
<feature type="compositionally biased region" description="Low complexity" evidence="1">
    <location>
        <begin position="379"/>
        <end position="393"/>
    </location>
</feature>
<evidence type="ECO:0000313" key="2">
    <source>
        <dbReference type="EMBL" id="RPA70781.1"/>
    </source>
</evidence>
<dbReference type="OrthoDB" id="5425163at2759"/>
<dbReference type="AlphaFoldDB" id="A0A3N4HEB0"/>